<evidence type="ECO:0000256" key="3">
    <source>
        <dbReference type="ARBA" id="ARBA00022884"/>
    </source>
</evidence>
<accession>A0A4U0XN72</accession>
<dbReference type="GO" id="GO:0045944">
    <property type="term" value="P:positive regulation of transcription by RNA polymerase II"/>
    <property type="evidence" value="ECO:0007669"/>
    <property type="project" value="TreeGrafter"/>
</dbReference>
<dbReference type="SUPFAM" id="SSF50978">
    <property type="entry name" value="WD40 repeat-like"/>
    <property type="match status" value="1"/>
</dbReference>
<dbReference type="OrthoDB" id="7326421at2759"/>
<proteinExistence type="predicted"/>
<feature type="region of interest" description="Disordered" evidence="7">
    <location>
        <begin position="384"/>
        <end position="436"/>
    </location>
</feature>
<evidence type="ECO:0000256" key="7">
    <source>
        <dbReference type="SAM" id="MobiDB-lite"/>
    </source>
</evidence>
<keyword evidence="4" id="KW-0805">Transcription regulation</keyword>
<feature type="region of interest" description="Disordered" evidence="7">
    <location>
        <begin position="1356"/>
        <end position="1379"/>
    </location>
</feature>
<feature type="compositionally biased region" description="Low complexity" evidence="7">
    <location>
        <begin position="1254"/>
        <end position="1265"/>
    </location>
</feature>
<keyword evidence="6" id="KW-0539">Nucleus</keyword>
<dbReference type="GO" id="GO:0003712">
    <property type="term" value="F:transcription coregulator activity"/>
    <property type="evidence" value="ECO:0007669"/>
    <property type="project" value="InterPro"/>
</dbReference>
<feature type="region of interest" description="Disordered" evidence="7">
    <location>
        <begin position="1582"/>
        <end position="1605"/>
    </location>
</feature>
<dbReference type="InterPro" id="IPR056421">
    <property type="entry name" value="TPR_GEMI5"/>
</dbReference>
<feature type="region of interest" description="Disordered" evidence="7">
    <location>
        <begin position="327"/>
        <end position="365"/>
    </location>
</feature>
<evidence type="ECO:0000256" key="5">
    <source>
        <dbReference type="ARBA" id="ARBA00023163"/>
    </source>
</evidence>
<feature type="compositionally biased region" description="Basic and acidic residues" evidence="7">
    <location>
        <begin position="964"/>
        <end position="1002"/>
    </location>
</feature>
<dbReference type="InterPro" id="IPR015943">
    <property type="entry name" value="WD40/YVTN_repeat-like_dom_sf"/>
</dbReference>
<dbReference type="PANTHER" id="PTHR15528:SF11">
    <property type="entry name" value="FI18188P1"/>
    <property type="match status" value="1"/>
</dbReference>
<keyword evidence="10" id="KW-1185">Reference proteome</keyword>
<comment type="subcellular location">
    <subcellularLocation>
        <location evidence="1">Nucleus</location>
    </subcellularLocation>
</comment>
<keyword evidence="5" id="KW-0804">Transcription</keyword>
<dbReference type="Pfam" id="PF23774">
    <property type="entry name" value="TPR_GEMI5"/>
    <property type="match status" value="1"/>
</dbReference>
<organism evidence="9 10">
    <name type="scientific">Friedmanniomyces simplex</name>
    <dbReference type="NCBI Taxonomy" id="329884"/>
    <lineage>
        <taxon>Eukaryota</taxon>
        <taxon>Fungi</taxon>
        <taxon>Dikarya</taxon>
        <taxon>Ascomycota</taxon>
        <taxon>Pezizomycotina</taxon>
        <taxon>Dothideomycetes</taxon>
        <taxon>Dothideomycetidae</taxon>
        <taxon>Mycosphaerellales</taxon>
        <taxon>Teratosphaeriaceae</taxon>
        <taxon>Friedmanniomyces</taxon>
    </lineage>
</organism>
<dbReference type="InterPro" id="IPR034605">
    <property type="entry name" value="PGC-1"/>
</dbReference>
<evidence type="ECO:0000313" key="9">
    <source>
        <dbReference type="EMBL" id="TKA76883.1"/>
    </source>
</evidence>
<evidence type="ECO:0000256" key="6">
    <source>
        <dbReference type="ARBA" id="ARBA00023242"/>
    </source>
</evidence>
<feature type="compositionally biased region" description="Polar residues" evidence="7">
    <location>
        <begin position="1049"/>
        <end position="1059"/>
    </location>
</feature>
<feature type="compositionally biased region" description="Low complexity" evidence="7">
    <location>
        <begin position="706"/>
        <end position="730"/>
    </location>
</feature>
<feature type="region of interest" description="Disordered" evidence="7">
    <location>
        <begin position="833"/>
        <end position="852"/>
    </location>
</feature>
<evidence type="ECO:0000313" key="10">
    <source>
        <dbReference type="Proteomes" id="UP000309340"/>
    </source>
</evidence>
<feature type="domain" description="Gem-associated protein 5 TPR" evidence="8">
    <location>
        <begin position="521"/>
        <end position="673"/>
    </location>
</feature>
<evidence type="ECO:0000256" key="4">
    <source>
        <dbReference type="ARBA" id="ARBA00023015"/>
    </source>
</evidence>
<sequence>MPPDHGPCGAHADLVDRFLGHGHGMLAAEHKPPCLPPQNVVQPAFKTKVDFHDLEGLAALATCERGSGRLVVSYDTGNTAIVWDILTGEGVARFSSYEDMRVAAFLRNGNIAFGNDQGNIILFEPSTSEHISARTIFDPVTALAPSNDCRTFAIGYLNGSILIATLQPSFTILHTLTTNRPPSRITGLAWHGSSSKQKTDMLATQTADGDLRVWSVPKGVNNADAPPNIIRVLQRAEMHRSGTCWFTWSKNGRIVQHAEGETRSWDVRTKKVTYDLIPTVDGVTAIAGYGPTATLFTLGRNHTVQQYDITPNSHPMQVAAVQHVPANTPPTPPTILEEQAGRYGKSRTTHTDTESSADESAHLSPLQKIAKEMDSLDALESEIRDKVMPLSPSSRASSVSSRSSRGSRKGRKYLYDRPDSSRASSTTGPDGTEFSFAEPLKTGRESISIRSVSSYASRPNIRNSNLRKEVMRSPNEMKQTATMELFPCTKARLLEVAFRTPHYGNGARTPELLQREMLSVVFGWNDDIRSLIREEMALHRPGSASGVLLAKWLGDMGADSMASMIGSESMTSSDWMLLALSSIGRDSQKKVGEAFVQRLLEKGDIHPAVAILLGLGEHNDAIEVYVSQGYWLEAVLLTCLTCPADWGRQSYLIRKWGEVAVRGGQAELAVRCFSCTSIETSEPWFSPRAQQDAAYAAQQQRMTEPLSALSAGSMSSPPLSPPSRSGSGRLTAKHASLKLITRFGGEKANADAAAALAKAAAQVGVTPIAESALSPGGWRQQKQSALRDPSSARTATPGGFARRKRLPSKSDIDRAKQEAADFAIPMTAARDFASRAPSRASNTSSVPEPATALKTSTYDANKLGPAMRDDSYLPSPAQGVFDRFNGRAGKREPSHDRKPDGLAVEIIETRYTETLSPALSTGNQGSLYSTATGFSSREAARSPPLTGGSLKTRAINEYISSVEEARSVARHDRTQSRKRGDSRRRDESRGGRGTSRVRDASRGGDNVRLVKPAKRSPSSPVPMSPEEIAQASHAMQHEPATTDDESFYKITSPSDSPKSMRSARSDANSARIAQRERSPDRVLLGRESGRGRSVEKTEGSTARSPSLPLPISPEKYAPKELDETQSDGPRFRTRARSASRRAGEDLQARRAASRNQRDRSSSRRPAPQQESLEMSAQDDSWETLTNDSKSVHTGQRRQPRGLSRKELAAKELEERRMSLARRPSAPAIPLPAELLMSATRPGMVPRSHTELGDSPRSSHPPLSRSQTVDPEAMSRYNGNGRNGAMLPPMGLPATPRAMRVPRDTGAPPVPDIPGNASELSSIGGNLTGSSLSQASSLGPSNVSSILPQSQVSSLYPQSQVSSSLQSAERPADESDEVGSLLPSTVFGQKASQAPARSASAPPEKMMGSRFVHPAYKPNLPSTRRLSVGRGGHVRNISPPEINTGAMGAAPSGISSIAEALHGNDQILIIHDEDEEAQAPIMLPELQHLAGPPPPPPPPTMYTHQSNHSTSEMIDITIDNHLTALPNASPFMLPSTTFGATLPSVAYPAPMERATTASPSLQRHRRGSGSVNETFGARFRGVTERMRSQSRSRAKSPPVPNGGDAFNKAAPYETVLPPMPSQHARRESLSRAKSPYELAMSAGGQDQLMPPPPPPPPAPPAAMDMMFTETAIPPSNLPSSRSGSTTGYRNPKEIRANMPPQTLQQGVYNGGFL</sequence>
<feature type="region of interest" description="Disordered" evidence="7">
    <location>
        <begin position="964"/>
        <end position="1324"/>
    </location>
</feature>
<feature type="compositionally biased region" description="Low complexity" evidence="7">
    <location>
        <begin position="391"/>
        <end position="404"/>
    </location>
</feature>
<keyword evidence="2" id="KW-0597">Phosphoprotein</keyword>
<protein>
    <recommendedName>
        <fullName evidence="8">Gem-associated protein 5 TPR domain-containing protein</fullName>
    </recommendedName>
</protein>
<dbReference type="PANTHER" id="PTHR15528">
    <property type="entry name" value="PEROXISOME PROLIFERATOR ACTIVATED RECEPTOR GAMMA COACTIVATOR 1 PGC-1 -RELATED"/>
    <property type="match status" value="1"/>
</dbReference>
<evidence type="ECO:0000256" key="2">
    <source>
        <dbReference type="ARBA" id="ARBA00022553"/>
    </source>
</evidence>
<dbReference type="InterPro" id="IPR036322">
    <property type="entry name" value="WD40_repeat_dom_sf"/>
</dbReference>
<evidence type="ECO:0000259" key="8">
    <source>
        <dbReference type="Pfam" id="PF23774"/>
    </source>
</evidence>
<feature type="compositionally biased region" description="Basic and acidic residues" evidence="7">
    <location>
        <begin position="1073"/>
        <end position="1098"/>
    </location>
</feature>
<comment type="caution">
    <text evidence="9">The sequence shown here is derived from an EMBL/GenBank/DDBJ whole genome shotgun (WGS) entry which is preliminary data.</text>
</comment>
<dbReference type="GO" id="GO:0003723">
    <property type="term" value="F:RNA binding"/>
    <property type="evidence" value="ECO:0007669"/>
    <property type="project" value="UniProtKB-KW"/>
</dbReference>
<feature type="compositionally biased region" description="Polar residues" evidence="7">
    <location>
        <begin position="1676"/>
        <end position="1687"/>
    </location>
</feature>
<name>A0A4U0XN72_9PEZI</name>
<dbReference type="EMBL" id="NAJQ01000151">
    <property type="protein sequence ID" value="TKA76883.1"/>
    <property type="molecule type" value="Genomic_DNA"/>
</dbReference>
<reference evidence="9 10" key="1">
    <citation type="submission" date="2017-03" db="EMBL/GenBank/DDBJ databases">
        <title>Genomes of endolithic fungi from Antarctica.</title>
        <authorList>
            <person name="Coleine C."/>
            <person name="Masonjones S."/>
            <person name="Stajich J.E."/>
        </authorList>
    </citation>
    <scope>NUCLEOTIDE SEQUENCE [LARGE SCALE GENOMIC DNA]</scope>
    <source>
        <strain evidence="9 10">CCFEE 5184</strain>
    </source>
</reference>
<feature type="compositionally biased region" description="Low complexity" evidence="7">
    <location>
        <begin position="1356"/>
        <end position="1366"/>
    </location>
</feature>
<feature type="compositionally biased region" description="Polar residues" evidence="7">
    <location>
        <begin position="1168"/>
        <end position="1193"/>
    </location>
</feature>
<feature type="compositionally biased region" description="Basic and acidic residues" evidence="7">
    <location>
        <begin position="1203"/>
        <end position="1217"/>
    </location>
</feature>
<dbReference type="STRING" id="329884.A0A4U0XN72"/>
<feature type="region of interest" description="Disordered" evidence="7">
    <location>
        <begin position="706"/>
        <end position="731"/>
    </location>
</feature>
<feature type="region of interest" description="Disordered" evidence="7">
    <location>
        <begin position="1670"/>
        <end position="1712"/>
    </location>
</feature>
<dbReference type="Proteomes" id="UP000309340">
    <property type="component" value="Unassembled WGS sequence"/>
</dbReference>
<gene>
    <name evidence="9" type="ORF">B0A55_03201</name>
</gene>
<evidence type="ECO:0000256" key="1">
    <source>
        <dbReference type="ARBA" id="ARBA00004123"/>
    </source>
</evidence>
<dbReference type="Gene3D" id="2.130.10.10">
    <property type="entry name" value="YVTN repeat-like/Quinoprotein amine dehydrogenase"/>
    <property type="match status" value="1"/>
</dbReference>
<keyword evidence="3" id="KW-0694">RNA-binding</keyword>
<feature type="region of interest" description="Disordered" evidence="7">
    <location>
        <begin position="772"/>
        <end position="815"/>
    </location>
</feature>
<dbReference type="GO" id="GO:0005634">
    <property type="term" value="C:nucleus"/>
    <property type="evidence" value="ECO:0007669"/>
    <property type="project" value="UniProtKB-SubCell"/>
</dbReference>